<dbReference type="Proteomes" id="UP000267289">
    <property type="component" value="Unassembled WGS sequence"/>
</dbReference>
<dbReference type="EMBL" id="UPHQ01000240">
    <property type="protein sequence ID" value="VBA43389.1"/>
    <property type="molecule type" value="Genomic_DNA"/>
</dbReference>
<accession>A0A498QEI8</accession>
<dbReference type="AlphaFoldDB" id="A0A498QEI8"/>
<reference evidence="1 2" key="1">
    <citation type="submission" date="2018-09" db="EMBL/GenBank/DDBJ databases">
        <authorList>
            <person name="Tagini F."/>
        </authorList>
    </citation>
    <scope>NUCLEOTIDE SEQUENCE [LARGE SCALE GENOMIC DNA]</scope>
    <source>
        <strain evidence="1 2">MK13</strain>
    </source>
</reference>
<sequence length="97" mass="10639">MPRAPPADYRCRRVARWTGLRRASGTARTRELLVGVAEREGAESADRFTARCLGAADCGHLLDEERVLNPVSRLTTALVLAQWIEEHEPVCEIGPGG</sequence>
<proteinExistence type="predicted"/>
<keyword evidence="2" id="KW-1185">Reference proteome</keyword>
<gene>
    <name evidence="1" type="ORF">LAUMK13_04501</name>
</gene>
<organism evidence="1 2">
    <name type="scientific">Mycobacterium innocens</name>
    <dbReference type="NCBI Taxonomy" id="2341083"/>
    <lineage>
        <taxon>Bacteria</taxon>
        <taxon>Bacillati</taxon>
        <taxon>Actinomycetota</taxon>
        <taxon>Actinomycetes</taxon>
        <taxon>Mycobacteriales</taxon>
        <taxon>Mycobacteriaceae</taxon>
        <taxon>Mycobacterium</taxon>
    </lineage>
</organism>
<name>A0A498QEI8_9MYCO</name>
<evidence type="ECO:0000313" key="1">
    <source>
        <dbReference type="EMBL" id="VBA43389.1"/>
    </source>
</evidence>
<evidence type="ECO:0000313" key="2">
    <source>
        <dbReference type="Proteomes" id="UP000267289"/>
    </source>
</evidence>
<protein>
    <submittedName>
        <fullName evidence="1">Uncharacterized protein</fullName>
    </submittedName>
</protein>